<sequence>RSAGHLILNQSRRREREAMIYGLEVSMELEGISRVHLDRSRWHFSGRCMNCSTAISDILMEFEEMIGVPGGRGEAHAVIKCKMCERVNNVKIVSGCDTVHYSAEQSGNYTLIGSFECRGIALMEWIPDSSSISANGSAESSFYQDIDLTDDFYDYDEAAQTPVQITDFRQRIVENK</sequence>
<dbReference type="Pfam" id="PF05907">
    <property type="entry name" value="CXXC_Zn-b_euk"/>
    <property type="match status" value="1"/>
</dbReference>
<proteinExistence type="inferred from homology"/>
<dbReference type="GO" id="GO:0008270">
    <property type="term" value="F:zinc ion binding"/>
    <property type="evidence" value="ECO:0007669"/>
    <property type="project" value="TreeGrafter"/>
</dbReference>
<name>A0A0H5RBQ6_9EUKA</name>
<evidence type="ECO:0000256" key="2">
    <source>
        <dbReference type="ARBA" id="ARBA00022723"/>
    </source>
</evidence>
<dbReference type="SUPFAM" id="SSF141678">
    <property type="entry name" value="MAL13P1.257-like"/>
    <property type="match status" value="1"/>
</dbReference>
<accession>A0A0H5RBQ6</accession>
<dbReference type="PANTHER" id="PTHR12857:SF0">
    <property type="entry name" value="CXXC MOTIF CONTAINING ZINC BINDING PROTEIN"/>
    <property type="match status" value="1"/>
</dbReference>
<organism evidence="4">
    <name type="scientific">Spongospora subterranea</name>
    <dbReference type="NCBI Taxonomy" id="70186"/>
    <lineage>
        <taxon>Eukaryota</taxon>
        <taxon>Sar</taxon>
        <taxon>Rhizaria</taxon>
        <taxon>Endomyxa</taxon>
        <taxon>Phytomyxea</taxon>
        <taxon>Plasmodiophorida</taxon>
        <taxon>Plasmodiophoridae</taxon>
        <taxon>Spongospora</taxon>
    </lineage>
</organism>
<dbReference type="PANTHER" id="PTHR12857">
    <property type="entry name" value="CXXC MOTIF CONTAINING ZINC BINDING PROTEIN"/>
    <property type="match status" value="1"/>
</dbReference>
<protein>
    <submittedName>
        <fullName evidence="4">Uncharacterized protein</fullName>
    </submittedName>
</protein>
<keyword evidence="2" id="KW-0479">Metal-binding</keyword>
<evidence type="ECO:0000256" key="1">
    <source>
        <dbReference type="ARBA" id="ARBA00007818"/>
    </source>
</evidence>
<dbReference type="EMBL" id="HACM01010605">
    <property type="protein sequence ID" value="CRZ11047.1"/>
    <property type="molecule type" value="Transcribed_RNA"/>
</dbReference>
<evidence type="ECO:0000256" key="3">
    <source>
        <dbReference type="ARBA" id="ARBA00022833"/>
    </source>
</evidence>
<feature type="non-terminal residue" evidence="4">
    <location>
        <position position="1"/>
    </location>
</feature>
<reference evidence="4" key="1">
    <citation type="submission" date="2015-04" db="EMBL/GenBank/DDBJ databases">
        <title>The genome sequence of the plant pathogenic Rhizarian Plasmodiophora brassicae reveals insights in its biotrophic life cycle and the origin of chitin synthesis.</title>
        <authorList>
            <person name="Schwelm A."/>
            <person name="Fogelqvist J."/>
            <person name="Knaust A."/>
            <person name="Julke S."/>
            <person name="Lilja T."/>
            <person name="Dhandapani V."/>
            <person name="Bonilla-Rosso G."/>
            <person name="Karlsson M."/>
            <person name="Shevchenko A."/>
            <person name="Choi S.R."/>
            <person name="Kim H.G."/>
            <person name="Park J.Y."/>
            <person name="Lim Y.P."/>
            <person name="Ludwig-Muller J."/>
            <person name="Dixelius C."/>
        </authorList>
    </citation>
    <scope>NUCLEOTIDE SEQUENCE</scope>
    <source>
        <tissue evidence="4">Potato root galls</tissue>
    </source>
</reference>
<dbReference type="InterPro" id="IPR008584">
    <property type="entry name" value="CXXC_Zn-binding_euk"/>
</dbReference>
<comment type="similarity">
    <text evidence="1">Belongs to the UPF0587 family.</text>
</comment>
<dbReference type="AlphaFoldDB" id="A0A0H5RBQ6"/>
<evidence type="ECO:0000313" key="4">
    <source>
        <dbReference type="EMBL" id="CRZ11047.1"/>
    </source>
</evidence>
<keyword evidence="3" id="KW-0862">Zinc</keyword>